<evidence type="ECO:0000313" key="2">
    <source>
        <dbReference type="Proteomes" id="UP001385951"/>
    </source>
</evidence>
<organism evidence="1 2">
    <name type="scientific">Cerrena zonata</name>
    <dbReference type="NCBI Taxonomy" id="2478898"/>
    <lineage>
        <taxon>Eukaryota</taxon>
        <taxon>Fungi</taxon>
        <taxon>Dikarya</taxon>
        <taxon>Basidiomycota</taxon>
        <taxon>Agaricomycotina</taxon>
        <taxon>Agaricomycetes</taxon>
        <taxon>Polyporales</taxon>
        <taxon>Cerrenaceae</taxon>
        <taxon>Cerrena</taxon>
    </lineage>
</organism>
<dbReference type="Proteomes" id="UP001385951">
    <property type="component" value="Unassembled WGS sequence"/>
</dbReference>
<evidence type="ECO:0000313" key="1">
    <source>
        <dbReference type="EMBL" id="KAK7689238.1"/>
    </source>
</evidence>
<dbReference type="AlphaFoldDB" id="A0AAW0GGK2"/>
<keyword evidence="2" id="KW-1185">Reference proteome</keyword>
<name>A0AAW0GGK2_9APHY</name>
<sequence length="134" mass="15603">MEMVRQELEGRERHRLNFIGRGDYGHAFRMVVLIRDHLEWGKVILQKTHTKLNKTRKREGLPIRRGEPVFISIIKESAVPPEYDVYRAFWDTEADSITRHHSLLTLVVESCCALGYTESSRTGRCTRNGVAFIF</sequence>
<reference evidence="1 2" key="1">
    <citation type="submission" date="2022-09" db="EMBL/GenBank/DDBJ databases">
        <authorList>
            <person name="Palmer J.M."/>
        </authorList>
    </citation>
    <scope>NUCLEOTIDE SEQUENCE [LARGE SCALE GENOMIC DNA]</scope>
    <source>
        <strain evidence="1 2">DSM 7382</strain>
    </source>
</reference>
<gene>
    <name evidence="1" type="ORF">QCA50_007929</name>
</gene>
<accession>A0AAW0GGK2</accession>
<dbReference type="EMBL" id="JASBNA010000009">
    <property type="protein sequence ID" value="KAK7689238.1"/>
    <property type="molecule type" value="Genomic_DNA"/>
</dbReference>
<proteinExistence type="predicted"/>
<protein>
    <submittedName>
        <fullName evidence="1">Uncharacterized protein</fullName>
    </submittedName>
</protein>
<comment type="caution">
    <text evidence="1">The sequence shown here is derived from an EMBL/GenBank/DDBJ whole genome shotgun (WGS) entry which is preliminary data.</text>
</comment>